<evidence type="ECO:0000313" key="2">
    <source>
        <dbReference type="EMBL" id="ABX04136.1"/>
    </source>
</evidence>
<keyword evidence="3" id="KW-1185">Reference proteome</keyword>
<dbReference type="PANTHER" id="PTHR40050">
    <property type="entry name" value="INNER SPORE COAT PROTEIN H"/>
    <property type="match status" value="1"/>
</dbReference>
<dbReference type="PANTHER" id="PTHR40050:SF1">
    <property type="entry name" value="INNER SPORE COAT PROTEIN H"/>
    <property type="match status" value="1"/>
</dbReference>
<dbReference type="eggNOG" id="COG5337">
    <property type="taxonomic scope" value="Bacteria"/>
</dbReference>
<protein>
    <submittedName>
        <fullName evidence="2">Spore coat protein CotH</fullName>
    </submittedName>
</protein>
<proteinExistence type="predicted"/>
<dbReference type="STRING" id="316274.Haur_1492"/>
<keyword evidence="1" id="KW-0732">Signal</keyword>
<dbReference type="InParanoid" id="A9B4H1"/>
<dbReference type="KEGG" id="hau:Haur_1492"/>
<dbReference type="EMBL" id="CP000875">
    <property type="protein sequence ID" value="ABX04136.1"/>
    <property type="molecule type" value="Genomic_DNA"/>
</dbReference>
<reference evidence="2 3" key="1">
    <citation type="journal article" date="2011" name="Stand. Genomic Sci.">
        <title>Complete genome sequence of the filamentous gliding predatory bacterium Herpetosiphon aurantiacus type strain (114-95(T)).</title>
        <authorList>
            <person name="Kiss H."/>
            <person name="Nett M."/>
            <person name="Domin N."/>
            <person name="Martin K."/>
            <person name="Maresca J.A."/>
            <person name="Copeland A."/>
            <person name="Lapidus A."/>
            <person name="Lucas S."/>
            <person name="Berry K.W."/>
            <person name="Glavina Del Rio T."/>
            <person name="Dalin E."/>
            <person name="Tice H."/>
            <person name="Pitluck S."/>
            <person name="Richardson P."/>
            <person name="Bruce D."/>
            <person name="Goodwin L."/>
            <person name="Han C."/>
            <person name="Detter J.C."/>
            <person name="Schmutz J."/>
            <person name="Brettin T."/>
            <person name="Land M."/>
            <person name="Hauser L."/>
            <person name="Kyrpides N.C."/>
            <person name="Ivanova N."/>
            <person name="Goker M."/>
            <person name="Woyke T."/>
            <person name="Klenk H.P."/>
            <person name="Bryant D.A."/>
        </authorList>
    </citation>
    <scope>NUCLEOTIDE SEQUENCE [LARGE SCALE GENOMIC DNA]</scope>
    <source>
        <strain evidence="3">ATCC 23779 / DSM 785 / 114-95</strain>
    </source>
</reference>
<dbReference type="InterPro" id="IPR014867">
    <property type="entry name" value="Spore_coat_CotH_CotH2/3/7"/>
</dbReference>
<name>A9B4H1_HERA2</name>
<feature type="signal peptide" evidence="1">
    <location>
        <begin position="1"/>
        <end position="20"/>
    </location>
</feature>
<organism evidence="2 3">
    <name type="scientific">Herpetosiphon aurantiacus (strain ATCC 23779 / DSM 785 / 114-95)</name>
    <dbReference type="NCBI Taxonomy" id="316274"/>
    <lineage>
        <taxon>Bacteria</taxon>
        <taxon>Bacillati</taxon>
        <taxon>Chloroflexota</taxon>
        <taxon>Chloroflexia</taxon>
        <taxon>Herpetosiphonales</taxon>
        <taxon>Herpetosiphonaceae</taxon>
        <taxon>Herpetosiphon</taxon>
    </lineage>
</organism>
<feature type="chain" id="PRO_5002731877" evidence="1">
    <location>
        <begin position="21"/>
        <end position="564"/>
    </location>
</feature>
<sequence length="564" mass="60799">MKFWRWLCLLAIGLNLAACATSTPTTVVTAEPTAEDAAVTRPVGWNEASHGDSAEPNYAVVFAQNKVNQLTITIDSASWQAMQDNMTELLGEPGSRQMGGGFPGGVFTDTAGLPMRPGGAFTDTLGMPMRPNGAFTDTAGMPMLPGGAFTDTNRMPGGFGGGMPNMGNFSIENPMWVTATLTFEGQTWTNVGVRYKGNSSLMSAWNSQQANLPFKIDFDEFEKSYPEIENQRFYGFKQLALSNNLGDATAMRETLAYDVFEQMGLPAAETATYEVLINHGDGVESLGLYTAVEVIDDTAIARVFGDDSGNIYEGDGSAASFAAGTKDAIEESFQKENNDTTDWADVEALYDVLHSSERTSDPAAWRAKLEAIFDVPSFLKWLGVSTLLEHWDTYGAMTHNYYLYNNPATGKLTWISWDHNFVLGAMGGGGMRGNQAIPNVANPAVGAGNQMPNNANAGGMRGPGGGFGGQNNTFDKASITSDWPLIRYLLDDPTYYAAYIAALRETSNQFDAEALVQKYTALAATISPSAAQTISLDDYNSAVTTLMERIKTRSADLKTFLATQ</sequence>
<evidence type="ECO:0000256" key="1">
    <source>
        <dbReference type="SAM" id="SignalP"/>
    </source>
</evidence>
<gene>
    <name evidence="2" type="ordered locus">Haur_1492</name>
</gene>
<accession>A9B4H1</accession>
<dbReference type="Pfam" id="PF08757">
    <property type="entry name" value="CotH"/>
    <property type="match status" value="1"/>
</dbReference>
<evidence type="ECO:0000313" key="3">
    <source>
        <dbReference type="Proteomes" id="UP000000787"/>
    </source>
</evidence>
<dbReference type="HOGENOM" id="CLU_034916_0_0_0"/>
<dbReference type="Proteomes" id="UP000000787">
    <property type="component" value="Chromosome"/>
</dbReference>
<dbReference type="AlphaFoldDB" id="A9B4H1"/>
<dbReference type="BioCyc" id="HAUR316274:GHYA-1514-MONOMER"/>